<gene>
    <name evidence="5" type="ORF">JZO85_04935</name>
</gene>
<evidence type="ECO:0000313" key="5">
    <source>
        <dbReference type="EMBL" id="MBO0451604.1"/>
    </source>
</evidence>
<feature type="domain" description="DUF5648" evidence="4">
    <location>
        <begin position="116"/>
        <end position="245"/>
    </location>
</feature>
<dbReference type="InterPro" id="IPR043708">
    <property type="entry name" value="DUF5648"/>
</dbReference>
<dbReference type="PANTHER" id="PTHR37806:SF1">
    <property type="entry name" value="PEPTIDASE C39-LIKE DOMAIN-CONTAINING PROTEIN"/>
    <property type="match status" value="1"/>
</dbReference>
<dbReference type="Pfam" id="PF13529">
    <property type="entry name" value="Peptidase_C39_2"/>
    <property type="match status" value="1"/>
</dbReference>
<dbReference type="PANTHER" id="PTHR37806">
    <property type="entry name" value="LMO0724 PROTEIN"/>
    <property type="match status" value="1"/>
</dbReference>
<keyword evidence="2" id="KW-0732">Signal</keyword>
<dbReference type="InterPro" id="IPR039564">
    <property type="entry name" value="Peptidase_C39-like"/>
</dbReference>
<dbReference type="EMBL" id="JAFLVR010000011">
    <property type="protein sequence ID" value="MBO0451604.1"/>
    <property type="molecule type" value="Genomic_DNA"/>
</dbReference>
<protein>
    <submittedName>
        <fullName evidence="5">C39 family peptidase</fullName>
    </submittedName>
</protein>
<feature type="chain" id="PRO_5045088298" evidence="2">
    <location>
        <begin position="25"/>
        <end position="435"/>
    </location>
</feature>
<feature type="compositionally biased region" description="Low complexity" evidence="1">
    <location>
        <begin position="34"/>
        <end position="47"/>
    </location>
</feature>
<feature type="signal peptide" evidence="2">
    <location>
        <begin position="1"/>
        <end position="24"/>
    </location>
</feature>
<evidence type="ECO:0000256" key="2">
    <source>
        <dbReference type="SAM" id="SignalP"/>
    </source>
</evidence>
<dbReference type="Gene3D" id="3.90.70.10">
    <property type="entry name" value="Cysteine proteinases"/>
    <property type="match status" value="1"/>
</dbReference>
<evidence type="ECO:0000256" key="1">
    <source>
        <dbReference type="SAM" id="MobiDB-lite"/>
    </source>
</evidence>
<organism evidence="5 6">
    <name type="scientific">Candidatus Enterococcus murrayae</name>
    <dbReference type="NCBI Taxonomy" id="2815321"/>
    <lineage>
        <taxon>Bacteria</taxon>
        <taxon>Bacillati</taxon>
        <taxon>Bacillota</taxon>
        <taxon>Bacilli</taxon>
        <taxon>Lactobacillales</taxon>
        <taxon>Enterococcaceae</taxon>
        <taxon>Enterococcus</taxon>
    </lineage>
</organism>
<feature type="region of interest" description="Disordered" evidence="1">
    <location>
        <begin position="33"/>
        <end position="74"/>
    </location>
</feature>
<reference evidence="5 6" key="1">
    <citation type="submission" date="2021-03" db="EMBL/GenBank/DDBJ databases">
        <title>Enterococcal diversity collection.</title>
        <authorList>
            <person name="Gilmore M.S."/>
            <person name="Schwartzman J."/>
            <person name="Van Tyne D."/>
            <person name="Martin M."/>
            <person name="Earl A.M."/>
            <person name="Manson A.L."/>
            <person name="Straub T."/>
            <person name="Salamzade R."/>
            <person name="Saavedra J."/>
            <person name="Lebreton F."/>
            <person name="Prichula J."/>
            <person name="Schaufler K."/>
            <person name="Gaca A."/>
            <person name="Sgardioli B."/>
            <person name="Wagenaar J."/>
            <person name="Strong T."/>
        </authorList>
    </citation>
    <scope>NUCLEOTIDE SEQUENCE [LARGE SCALE GENOMIC DNA]</scope>
    <source>
        <strain evidence="5 6">MJM16</strain>
    </source>
</reference>
<feature type="compositionally biased region" description="Polar residues" evidence="1">
    <location>
        <begin position="48"/>
        <end position="72"/>
    </location>
</feature>
<dbReference type="Proteomes" id="UP000664495">
    <property type="component" value="Unassembled WGS sequence"/>
</dbReference>
<dbReference type="Pfam" id="PF18885">
    <property type="entry name" value="DUF5648"/>
    <property type="match status" value="1"/>
</dbReference>
<keyword evidence="6" id="KW-1185">Reference proteome</keyword>
<proteinExistence type="predicted"/>
<name>A0ABS3HF61_9ENTE</name>
<feature type="region of interest" description="Disordered" evidence="1">
    <location>
        <begin position="82"/>
        <end position="101"/>
    </location>
</feature>
<evidence type="ECO:0000259" key="4">
    <source>
        <dbReference type="Pfam" id="PF18885"/>
    </source>
</evidence>
<accession>A0ABS3HF61</accession>
<comment type="caution">
    <text evidence="5">The sequence shown here is derived from an EMBL/GenBank/DDBJ whole genome shotgun (WGS) entry which is preliminary data.</text>
</comment>
<sequence>MKKSVLLVCSLTLAAFAAPAFVHAEEGTQSSGIAASSSALESQTSESVLSTEPQESSTDQTAVSASQPQTAVINGDVVELEPPRKDGQEEANATQAPKEDLVQGNTRTFRAAASLPMYRLYNTNSGEHFYTKTLSERDHLRSVGWRYEGIGWQAPADGKPVYRLYNPNAGDHHYTLNAGERDHLKKVGWRYEGIAWYSPNGGTPLYRLYNPNAKAGSHHYTPITSERDQLKRAGWRYEGIAWYALGSGEQSYEDYRLLGVRNYDQYALGAPSGCEGASLLQALQYKGKLTNWSLRSFLNTIPKSSNGNPNTGFVGSPFVENSYTYSAIYPAPLTSWGQKYGNVQNISGSSMNTLINEVKNGNPVVAWVTINFQPIRWGNWSFGVAANNNHAVTLDGFNKAGNQVHVSDPISGSYWLNRTTFENIYNARKYAVVVR</sequence>
<feature type="domain" description="Peptidase C39-like" evidence="3">
    <location>
        <begin position="259"/>
        <end position="409"/>
    </location>
</feature>
<evidence type="ECO:0000259" key="3">
    <source>
        <dbReference type="Pfam" id="PF13529"/>
    </source>
</evidence>
<evidence type="ECO:0000313" key="6">
    <source>
        <dbReference type="Proteomes" id="UP000664495"/>
    </source>
</evidence>
<dbReference type="RefSeq" id="WP_207107416.1">
    <property type="nucleotide sequence ID" value="NZ_JAFLVR010000011.1"/>
</dbReference>